<evidence type="ECO:0000313" key="2">
    <source>
        <dbReference type="EMBL" id="SFW75892.1"/>
    </source>
</evidence>
<organism evidence="2 4">
    <name type="scientific">Chitinophaga sancti</name>
    <dbReference type="NCBI Taxonomy" id="1004"/>
    <lineage>
        <taxon>Bacteria</taxon>
        <taxon>Pseudomonadati</taxon>
        <taxon>Bacteroidota</taxon>
        <taxon>Chitinophagia</taxon>
        <taxon>Chitinophagales</taxon>
        <taxon>Chitinophagaceae</taxon>
        <taxon>Chitinophaga</taxon>
    </lineage>
</organism>
<dbReference type="OrthoDB" id="9809206at2"/>
<gene>
    <name evidence="2" type="ORF">SAMN05661012_04308</name>
    <name evidence="3" type="ORF">SR876_11340</name>
</gene>
<feature type="transmembrane region" description="Helical" evidence="1">
    <location>
        <begin position="38"/>
        <end position="59"/>
    </location>
</feature>
<proteinExistence type="predicted"/>
<evidence type="ECO:0000313" key="4">
    <source>
        <dbReference type="Proteomes" id="UP000183788"/>
    </source>
</evidence>
<dbReference type="EMBL" id="FPIZ01000014">
    <property type="protein sequence ID" value="SFW75892.1"/>
    <property type="molecule type" value="Genomic_DNA"/>
</dbReference>
<dbReference type="STRING" id="1004.SAMN05661012_04308"/>
<dbReference type="AlphaFoldDB" id="A0A1K1RVN5"/>
<dbReference type="Proteomes" id="UP001326715">
    <property type="component" value="Chromosome"/>
</dbReference>
<accession>A0A1K1RVN5</accession>
<keyword evidence="5" id="KW-1185">Reference proteome</keyword>
<keyword evidence="1" id="KW-1133">Transmembrane helix</keyword>
<name>A0A1K1RVN5_9BACT</name>
<evidence type="ECO:0000313" key="5">
    <source>
        <dbReference type="Proteomes" id="UP001326715"/>
    </source>
</evidence>
<keyword evidence="1" id="KW-0472">Membrane</keyword>
<dbReference type="EMBL" id="CP140154">
    <property type="protein sequence ID" value="WQG92100.1"/>
    <property type="molecule type" value="Genomic_DNA"/>
</dbReference>
<dbReference type="Proteomes" id="UP000183788">
    <property type="component" value="Unassembled WGS sequence"/>
</dbReference>
<keyword evidence="1" id="KW-0812">Transmembrane</keyword>
<protein>
    <submittedName>
        <fullName evidence="2">Uncharacterized protein</fullName>
    </submittedName>
</protein>
<dbReference type="RefSeq" id="WP_072363300.1">
    <property type="nucleotide sequence ID" value="NZ_CP139972.1"/>
</dbReference>
<reference evidence="2 4" key="1">
    <citation type="submission" date="2016-11" db="EMBL/GenBank/DDBJ databases">
        <authorList>
            <person name="Jaros S."/>
            <person name="Januszkiewicz K."/>
            <person name="Wedrychowicz H."/>
        </authorList>
    </citation>
    <scope>NUCLEOTIDE SEQUENCE [LARGE SCALE GENOMIC DNA]</scope>
    <source>
        <strain evidence="2 4">DSM 784</strain>
    </source>
</reference>
<reference evidence="3 5" key="2">
    <citation type="submission" date="2023-11" db="EMBL/GenBank/DDBJ databases">
        <title>MicrobeMod: A computational toolkit for identifying prokaryotic methylation and restriction-modification with nanopore sequencing.</title>
        <authorList>
            <person name="Crits-Christoph A."/>
            <person name="Kang S.C."/>
            <person name="Lee H."/>
            <person name="Ostrov N."/>
        </authorList>
    </citation>
    <scope>NUCLEOTIDE SEQUENCE [LARGE SCALE GENOMIC DNA]</scope>
    <source>
        <strain evidence="3 5">ATCC 23090</strain>
    </source>
</reference>
<sequence>MWFGKSNAALTGEYLNIIKQTISKEREVHSFVNLLKRLGLVALIIVLLVIVVWFVNIVFRRFTGFISLNEDKYLLFYLSK</sequence>
<evidence type="ECO:0000256" key="1">
    <source>
        <dbReference type="SAM" id="Phobius"/>
    </source>
</evidence>
<evidence type="ECO:0000313" key="3">
    <source>
        <dbReference type="EMBL" id="WQG92100.1"/>
    </source>
</evidence>